<name>A0A1F5F2P5_9BACT</name>
<dbReference type="CDD" id="cd06223">
    <property type="entry name" value="PRTases_typeI"/>
    <property type="match status" value="1"/>
</dbReference>
<comment type="cofactor">
    <cofactor evidence="7 11">
        <name>[4Fe-4S] cluster</name>
        <dbReference type="ChEBI" id="CHEBI:49883"/>
    </cofactor>
    <text evidence="7 11">Binds 1 [4Fe-4S] cluster per subunit.</text>
</comment>
<dbReference type="EC" id="2.4.2.14" evidence="7"/>
<dbReference type="Gene3D" id="3.40.50.2020">
    <property type="match status" value="1"/>
</dbReference>
<evidence type="ECO:0000313" key="13">
    <source>
        <dbReference type="EMBL" id="OGD73909.1"/>
    </source>
</evidence>
<feature type="binding site" evidence="7 11">
    <location>
        <position position="258"/>
    </location>
    <ligand>
        <name>[4Fe-4S] cluster</name>
        <dbReference type="ChEBI" id="CHEBI:49883"/>
    </ligand>
</feature>
<comment type="similarity">
    <text evidence="2 7 8">In the C-terminal section; belongs to the purine/pyrimidine phosphoribosyltransferase family.</text>
</comment>
<evidence type="ECO:0000256" key="11">
    <source>
        <dbReference type="PIRSR" id="PIRSR000485-3"/>
    </source>
</evidence>
<dbReference type="Gene3D" id="3.60.20.10">
    <property type="entry name" value="Glutamine Phosphoribosylpyrophosphate, subunit 1, domain 1"/>
    <property type="match status" value="1"/>
</dbReference>
<evidence type="ECO:0000259" key="12">
    <source>
        <dbReference type="PROSITE" id="PS51278"/>
    </source>
</evidence>
<feature type="binding site" evidence="7 11">
    <location>
        <position position="459"/>
    </location>
    <ligand>
        <name>[4Fe-4S] cluster</name>
        <dbReference type="ChEBI" id="CHEBI:49883"/>
    </ligand>
</feature>
<evidence type="ECO:0000256" key="8">
    <source>
        <dbReference type="PIRNR" id="PIRNR000485"/>
    </source>
</evidence>
<dbReference type="HAMAP" id="MF_01931">
    <property type="entry name" value="PurF"/>
    <property type="match status" value="1"/>
</dbReference>
<comment type="cofactor">
    <cofactor evidence="7 10">
        <name>Mg(2+)</name>
        <dbReference type="ChEBI" id="CHEBI:18420"/>
    </cofactor>
    <text evidence="7 10">Binds 1 Mg(2+) ion per subunit.</text>
</comment>
<dbReference type="Pfam" id="PF00156">
    <property type="entry name" value="Pribosyltran"/>
    <property type="match status" value="1"/>
</dbReference>
<evidence type="ECO:0000256" key="4">
    <source>
        <dbReference type="ARBA" id="ARBA00022679"/>
    </source>
</evidence>
<evidence type="ECO:0000313" key="14">
    <source>
        <dbReference type="Proteomes" id="UP000177187"/>
    </source>
</evidence>
<feature type="domain" description="Glutamine amidotransferase type-2" evidence="12">
    <location>
        <begin position="14"/>
        <end position="242"/>
    </location>
</feature>
<dbReference type="PROSITE" id="PS51278">
    <property type="entry name" value="GATASE_TYPE_2"/>
    <property type="match status" value="1"/>
</dbReference>
<comment type="pathway">
    <text evidence="1 7 8">Purine metabolism; IMP biosynthesis via de novo pathway; N(1)-(5-phospho-D-ribosyl)glycinamide from 5-phospho-alpha-D-ribose 1-diphosphate: step 1/2.</text>
</comment>
<evidence type="ECO:0000256" key="5">
    <source>
        <dbReference type="ARBA" id="ARBA00022755"/>
    </source>
</evidence>
<dbReference type="PANTHER" id="PTHR11907">
    <property type="entry name" value="AMIDOPHOSPHORIBOSYLTRANSFERASE"/>
    <property type="match status" value="1"/>
</dbReference>
<dbReference type="InterPro" id="IPR029055">
    <property type="entry name" value="Ntn_hydrolases_N"/>
</dbReference>
<keyword evidence="5 7" id="KW-0658">Purine biosynthesis</keyword>
<keyword evidence="3 7" id="KW-0328">Glycosyltransferase</keyword>
<dbReference type="GO" id="GO:0006189">
    <property type="term" value="P:'de novo' IMP biosynthetic process"/>
    <property type="evidence" value="ECO:0007669"/>
    <property type="project" value="UniProtKB-UniRule"/>
</dbReference>
<dbReference type="GO" id="GO:0000287">
    <property type="term" value="F:magnesium ion binding"/>
    <property type="evidence" value="ECO:0007669"/>
    <property type="project" value="UniProtKB-UniRule"/>
</dbReference>
<dbReference type="GO" id="GO:0051539">
    <property type="term" value="F:4 iron, 4 sulfur cluster binding"/>
    <property type="evidence" value="ECO:0007669"/>
    <property type="project" value="UniProtKB-KW"/>
</dbReference>
<comment type="catalytic activity">
    <reaction evidence="7 8">
        <text>5-phospho-beta-D-ribosylamine + L-glutamate + diphosphate = 5-phospho-alpha-D-ribose 1-diphosphate + L-glutamine + H2O</text>
        <dbReference type="Rhea" id="RHEA:14905"/>
        <dbReference type="ChEBI" id="CHEBI:15377"/>
        <dbReference type="ChEBI" id="CHEBI:29985"/>
        <dbReference type="ChEBI" id="CHEBI:33019"/>
        <dbReference type="ChEBI" id="CHEBI:58017"/>
        <dbReference type="ChEBI" id="CHEBI:58359"/>
        <dbReference type="ChEBI" id="CHEBI:58681"/>
        <dbReference type="EC" id="2.4.2.14"/>
    </reaction>
</comment>
<dbReference type="Pfam" id="PF13522">
    <property type="entry name" value="GATase_6"/>
    <property type="match status" value="1"/>
</dbReference>
<evidence type="ECO:0000256" key="10">
    <source>
        <dbReference type="PIRSR" id="PIRSR000485-2"/>
    </source>
</evidence>
<feature type="active site" description="Nucleophile" evidence="7 9">
    <location>
        <position position="14"/>
    </location>
</feature>
<keyword evidence="7 11" id="KW-0411">Iron-sulfur</keyword>
<feature type="binding site" evidence="7 11">
    <location>
        <position position="407"/>
    </location>
    <ligand>
        <name>[4Fe-4S] cluster</name>
        <dbReference type="ChEBI" id="CHEBI:49883"/>
    </ligand>
</feature>
<sequence length="503" mass="55377">MNRANSSDRPREECGVFGIFGHPESAVYTYLGLYALQHRGQESAGIASRLADGSMRFHRAMGTAAEVFDERELRRLKGDAAIGHVRYSTTGASRLLNAQPIYVEFGKGRLAVAHNGNLTNAQSVRKSLEAQGSIFTTTTDSEVMVHLMALSRERDPEGFIGDALRRCQGSFSLVALTPDRLVAVRDPRGIRPLCLGTREWTDEWGEAHLAWLVSSESCSFDVIDARYEREIAPGEMVVVDAGGLKSVWPFDPKPEAFCVFEYVYFARPDSVLRGKSVYGVRKELGRRLAVQLDEAGVTGDVVIAVPDSSNPTALGLAQASGIPFEFGLIRSHYVGRTFIEPKQQIRDFGAKLKYNPVRTVLKDKKVICVDDSIVRGTTSKKIVKMLKAAGAAEVHLAISCPPWRYPCYYGIDVSNYMELVANESSSIDRVREFIGCETLTYLSLENLLEATGLPVDSFCHACFDGNYVVRPEAAIHGPGQPQLFLGLADAPSHKESEFPEGER</sequence>
<dbReference type="GO" id="GO:0004044">
    <property type="term" value="F:amidophosphoribosyltransferase activity"/>
    <property type="evidence" value="ECO:0007669"/>
    <property type="project" value="UniProtKB-UniRule"/>
</dbReference>
<keyword evidence="7 11" id="KW-0408">Iron</keyword>
<keyword evidence="6 7" id="KW-0315">Glutamine amidotransferase</keyword>
<evidence type="ECO:0000256" key="2">
    <source>
        <dbReference type="ARBA" id="ARBA00010138"/>
    </source>
</evidence>
<dbReference type="InterPro" id="IPR005854">
    <property type="entry name" value="PurF"/>
</dbReference>
<feature type="binding site" evidence="7 10">
    <location>
        <position position="308"/>
    </location>
    <ligand>
        <name>Mg(2+)</name>
        <dbReference type="ChEBI" id="CHEBI:18420"/>
    </ligand>
</feature>
<evidence type="ECO:0000256" key="6">
    <source>
        <dbReference type="ARBA" id="ARBA00022962"/>
    </source>
</evidence>
<gene>
    <name evidence="7" type="primary">purF</name>
    <name evidence="13" type="ORF">A2Y64_07345</name>
</gene>
<keyword evidence="4 7" id="KW-0808">Transferase</keyword>
<dbReference type="CDD" id="cd00715">
    <property type="entry name" value="GPATase_N"/>
    <property type="match status" value="1"/>
</dbReference>
<evidence type="ECO:0000256" key="3">
    <source>
        <dbReference type="ARBA" id="ARBA00022676"/>
    </source>
</evidence>
<feature type="binding site" evidence="7 11">
    <location>
        <position position="462"/>
    </location>
    <ligand>
        <name>[4Fe-4S] cluster</name>
        <dbReference type="ChEBI" id="CHEBI:49883"/>
    </ligand>
</feature>
<feature type="binding site" evidence="7 10">
    <location>
        <position position="370"/>
    </location>
    <ligand>
        <name>Mg(2+)</name>
        <dbReference type="ChEBI" id="CHEBI:18420"/>
    </ligand>
</feature>
<keyword evidence="7" id="KW-0004">4Fe-4S</keyword>
<feature type="binding site" evidence="7 10">
    <location>
        <position position="371"/>
    </location>
    <ligand>
        <name>Mg(2+)</name>
        <dbReference type="ChEBI" id="CHEBI:18420"/>
    </ligand>
</feature>
<dbReference type="SUPFAM" id="SSF53271">
    <property type="entry name" value="PRTase-like"/>
    <property type="match status" value="1"/>
</dbReference>
<dbReference type="NCBIfam" id="TIGR01134">
    <property type="entry name" value="purF"/>
    <property type="match status" value="1"/>
</dbReference>
<dbReference type="SUPFAM" id="SSF56235">
    <property type="entry name" value="N-terminal nucleophile aminohydrolases (Ntn hydrolases)"/>
    <property type="match status" value="1"/>
</dbReference>
<proteinExistence type="inferred from homology"/>
<dbReference type="UniPathway" id="UPA00074">
    <property type="reaction ID" value="UER00124"/>
</dbReference>
<dbReference type="PIRSF" id="PIRSF000485">
    <property type="entry name" value="Amd_phspho_trans"/>
    <property type="match status" value="1"/>
</dbReference>
<dbReference type="InterPro" id="IPR035584">
    <property type="entry name" value="PurF_N"/>
</dbReference>
<dbReference type="Proteomes" id="UP000177187">
    <property type="component" value="Unassembled WGS sequence"/>
</dbReference>
<keyword evidence="7 10" id="KW-0460">Magnesium</keyword>
<protein>
    <recommendedName>
        <fullName evidence="7">Amidophosphoribosyltransferase</fullName>
        <shortName evidence="7">ATase</shortName>
        <ecNumber evidence="7">2.4.2.14</ecNumber>
    </recommendedName>
    <alternativeName>
        <fullName evidence="7">Glutamine phosphoribosylpyrophosphate amidotransferase</fullName>
        <shortName evidence="7">GPATase</shortName>
    </alternativeName>
</protein>
<dbReference type="InterPro" id="IPR017932">
    <property type="entry name" value="GATase_2_dom"/>
</dbReference>
<evidence type="ECO:0000256" key="7">
    <source>
        <dbReference type="HAMAP-Rule" id="MF_01931"/>
    </source>
</evidence>
<organism evidence="13 14">
    <name type="scientific">Candidatus Coatesbacteria bacterium RBG_13_66_14</name>
    <dbReference type="NCBI Taxonomy" id="1817816"/>
    <lineage>
        <taxon>Bacteria</taxon>
        <taxon>Candidatus Coatesiibacteriota</taxon>
    </lineage>
</organism>
<reference evidence="13 14" key="1">
    <citation type="journal article" date="2016" name="Nat. Commun.">
        <title>Thousands of microbial genomes shed light on interconnected biogeochemical processes in an aquifer system.</title>
        <authorList>
            <person name="Anantharaman K."/>
            <person name="Brown C.T."/>
            <person name="Hug L.A."/>
            <person name="Sharon I."/>
            <person name="Castelle C.J."/>
            <person name="Probst A.J."/>
            <person name="Thomas B.C."/>
            <person name="Singh A."/>
            <person name="Wilkins M.J."/>
            <person name="Karaoz U."/>
            <person name="Brodie E.L."/>
            <person name="Williams K.H."/>
            <person name="Hubbard S.S."/>
            <person name="Banfield J.F."/>
        </authorList>
    </citation>
    <scope>NUCLEOTIDE SEQUENCE [LARGE SCALE GENOMIC DNA]</scope>
</reference>
<dbReference type="GO" id="GO:0009113">
    <property type="term" value="P:purine nucleobase biosynthetic process"/>
    <property type="evidence" value="ECO:0007669"/>
    <property type="project" value="UniProtKB-UniRule"/>
</dbReference>
<dbReference type="InterPro" id="IPR029057">
    <property type="entry name" value="PRTase-like"/>
</dbReference>
<keyword evidence="7 10" id="KW-0479">Metal-binding</keyword>
<evidence type="ECO:0000256" key="1">
    <source>
        <dbReference type="ARBA" id="ARBA00005209"/>
    </source>
</evidence>
<evidence type="ECO:0000256" key="9">
    <source>
        <dbReference type="PIRSR" id="PIRSR000485-1"/>
    </source>
</evidence>
<dbReference type="AlphaFoldDB" id="A0A1F5F2P5"/>
<dbReference type="InterPro" id="IPR000836">
    <property type="entry name" value="PRTase_dom"/>
</dbReference>
<comment type="caution">
    <text evidence="13">The sequence shown here is derived from an EMBL/GenBank/DDBJ whole genome shotgun (WGS) entry which is preliminary data.</text>
</comment>
<dbReference type="STRING" id="1817816.A2Y64_07345"/>
<dbReference type="EMBL" id="MFAF01000111">
    <property type="protein sequence ID" value="OGD73909.1"/>
    <property type="molecule type" value="Genomic_DNA"/>
</dbReference>
<comment type="function">
    <text evidence="7">Catalyzes the formation of phosphoribosylamine from phosphoribosylpyrophosphate (PRPP) and glutamine.</text>
</comment>
<accession>A0A1F5F2P5</accession>